<dbReference type="GO" id="GO:0000976">
    <property type="term" value="F:transcription cis-regulatory region binding"/>
    <property type="evidence" value="ECO:0007669"/>
    <property type="project" value="TreeGrafter"/>
</dbReference>
<evidence type="ECO:0000256" key="2">
    <source>
        <dbReference type="ARBA" id="ARBA00023015"/>
    </source>
</evidence>
<feature type="compositionally biased region" description="Acidic residues" evidence="5">
    <location>
        <begin position="336"/>
        <end position="345"/>
    </location>
</feature>
<evidence type="ECO:0000256" key="5">
    <source>
        <dbReference type="SAM" id="MobiDB-lite"/>
    </source>
</evidence>
<evidence type="ECO:0000259" key="6">
    <source>
        <dbReference type="PROSITE" id="PS50931"/>
    </source>
</evidence>
<dbReference type="PANTHER" id="PTHR30126:SF94">
    <property type="entry name" value="LYSR FAMILY TRANSCRIPTIONAL REGULATOR"/>
    <property type="match status" value="1"/>
</dbReference>
<dbReference type="SUPFAM" id="SSF46785">
    <property type="entry name" value="Winged helix' DNA-binding domain"/>
    <property type="match status" value="1"/>
</dbReference>
<dbReference type="RefSeq" id="WP_074923594.1">
    <property type="nucleotide sequence ID" value="NZ_CP141274.1"/>
</dbReference>
<evidence type="ECO:0000313" key="7">
    <source>
        <dbReference type="EMBL" id="SDZ50208.1"/>
    </source>
</evidence>
<gene>
    <name evidence="7" type="ORF">SAMN05421547_12945</name>
</gene>
<dbReference type="InterPro" id="IPR036390">
    <property type="entry name" value="WH_DNA-bd_sf"/>
</dbReference>
<dbReference type="GeneID" id="94695459"/>
<dbReference type="AlphaFoldDB" id="A0A1H3TK15"/>
<dbReference type="SUPFAM" id="SSF53850">
    <property type="entry name" value="Periplasmic binding protein-like II"/>
    <property type="match status" value="1"/>
</dbReference>
<reference evidence="7 8" key="1">
    <citation type="submission" date="2016-10" db="EMBL/GenBank/DDBJ databases">
        <authorList>
            <person name="de Groot N.N."/>
        </authorList>
    </citation>
    <scope>NUCLEOTIDE SEQUENCE [LARGE SCALE GENOMIC DNA]</scope>
    <source>
        <strain evidence="7 8">LMG 24775</strain>
    </source>
</reference>
<accession>A0A1H3TK15</accession>
<dbReference type="CDD" id="cd05466">
    <property type="entry name" value="PBP2_LTTR_substrate"/>
    <property type="match status" value="1"/>
</dbReference>
<dbReference type="InterPro" id="IPR005119">
    <property type="entry name" value="LysR_subst-bd"/>
</dbReference>
<name>A0A1H3TK15_9BURK</name>
<dbReference type="InterPro" id="IPR000847">
    <property type="entry name" value="LysR_HTH_N"/>
</dbReference>
<dbReference type="Gene3D" id="3.40.190.10">
    <property type="entry name" value="Periplasmic binding protein-like II"/>
    <property type="match status" value="2"/>
</dbReference>
<dbReference type="Proteomes" id="UP000183417">
    <property type="component" value="Unassembled WGS sequence"/>
</dbReference>
<dbReference type="PANTHER" id="PTHR30126">
    <property type="entry name" value="HTH-TYPE TRANSCRIPTIONAL REGULATOR"/>
    <property type="match status" value="1"/>
</dbReference>
<dbReference type="Pfam" id="PF00126">
    <property type="entry name" value="HTH_1"/>
    <property type="match status" value="1"/>
</dbReference>
<comment type="similarity">
    <text evidence="1">Belongs to the LysR transcriptional regulatory family.</text>
</comment>
<evidence type="ECO:0000256" key="1">
    <source>
        <dbReference type="ARBA" id="ARBA00009437"/>
    </source>
</evidence>
<feature type="region of interest" description="Disordered" evidence="5">
    <location>
        <begin position="303"/>
        <end position="345"/>
    </location>
</feature>
<dbReference type="PROSITE" id="PS50931">
    <property type="entry name" value="HTH_LYSR"/>
    <property type="match status" value="1"/>
</dbReference>
<dbReference type="Pfam" id="PF03466">
    <property type="entry name" value="LysR_substrate"/>
    <property type="match status" value="1"/>
</dbReference>
<sequence>MSTPSVKQLEAFWWAATCSNFATAAQRVHLSVSSLSKRITELESALGQPLFDRSGHRAVLTDAGQRLLPAALEVLNAMAALGQALDTREALAGHCRFGVGDLSALTWLPAFVAAARQAHPQLVLEPHVDVGGVLEQRLDDGELDFAVIAGRSSRSSLLSRPVGAARFAWAVAPGLAGAGRLGATALLQRHALVTLPPQAGTTRLLDDWLLAQGASVRERILCNSWGAVAGMLRAGLGVGFLPTGWIAALGLRAVGGAHPKAALAPLHYAFQWRRGDARALIPAMQQLAQAQVDFTVMPGLVGAGPNASPHHTRSKGHPAEIGQDGTWKQTSRNLYDTDEDAACHR</sequence>
<organism evidence="7 8">
    <name type="scientific">Delftia lacustris</name>
    <dbReference type="NCBI Taxonomy" id="558537"/>
    <lineage>
        <taxon>Bacteria</taxon>
        <taxon>Pseudomonadati</taxon>
        <taxon>Pseudomonadota</taxon>
        <taxon>Betaproteobacteria</taxon>
        <taxon>Burkholderiales</taxon>
        <taxon>Comamonadaceae</taxon>
        <taxon>Delftia</taxon>
    </lineage>
</organism>
<dbReference type="InterPro" id="IPR036388">
    <property type="entry name" value="WH-like_DNA-bd_sf"/>
</dbReference>
<feature type="domain" description="HTH lysR-type" evidence="6">
    <location>
        <begin position="4"/>
        <end position="61"/>
    </location>
</feature>
<evidence type="ECO:0000256" key="4">
    <source>
        <dbReference type="ARBA" id="ARBA00023163"/>
    </source>
</evidence>
<evidence type="ECO:0000256" key="3">
    <source>
        <dbReference type="ARBA" id="ARBA00023125"/>
    </source>
</evidence>
<proteinExistence type="inferred from homology"/>
<dbReference type="GO" id="GO:0003700">
    <property type="term" value="F:DNA-binding transcription factor activity"/>
    <property type="evidence" value="ECO:0007669"/>
    <property type="project" value="InterPro"/>
</dbReference>
<protein>
    <submittedName>
        <fullName evidence="7">DNA-binding transcriptional regulator, LysR family</fullName>
    </submittedName>
</protein>
<keyword evidence="4" id="KW-0804">Transcription</keyword>
<keyword evidence="2" id="KW-0805">Transcription regulation</keyword>
<dbReference type="Gene3D" id="1.10.10.10">
    <property type="entry name" value="Winged helix-like DNA-binding domain superfamily/Winged helix DNA-binding domain"/>
    <property type="match status" value="1"/>
</dbReference>
<dbReference type="EMBL" id="FNPE01000029">
    <property type="protein sequence ID" value="SDZ50208.1"/>
    <property type="molecule type" value="Genomic_DNA"/>
</dbReference>
<keyword evidence="3 7" id="KW-0238">DNA-binding</keyword>
<evidence type="ECO:0000313" key="8">
    <source>
        <dbReference type="Proteomes" id="UP000183417"/>
    </source>
</evidence>